<dbReference type="Pfam" id="PF10531">
    <property type="entry name" value="SLBB"/>
    <property type="match status" value="1"/>
</dbReference>
<feature type="domain" description="AprE-like long alpha-helical hairpin" evidence="6">
    <location>
        <begin position="162"/>
        <end position="343"/>
    </location>
</feature>
<dbReference type="Pfam" id="PF25994">
    <property type="entry name" value="HH_AprE"/>
    <property type="match status" value="1"/>
</dbReference>
<feature type="chain" id="PRO_5010418697" evidence="3">
    <location>
        <begin position="20"/>
        <end position="398"/>
    </location>
</feature>
<dbReference type="RefSeq" id="WP_046170202.1">
    <property type="nucleotide sequence ID" value="NZ_FOMB01000005.1"/>
</dbReference>
<keyword evidence="9" id="KW-1185">Reference proteome</keyword>
<dbReference type="Pfam" id="PF02563">
    <property type="entry name" value="Poly_export"/>
    <property type="match status" value="1"/>
</dbReference>
<feature type="signal peptide" evidence="3">
    <location>
        <begin position="1"/>
        <end position="19"/>
    </location>
</feature>
<evidence type="ECO:0000259" key="6">
    <source>
        <dbReference type="Pfam" id="PF25994"/>
    </source>
</evidence>
<dbReference type="Gene3D" id="3.30.1950.10">
    <property type="entry name" value="wza like domain"/>
    <property type="match status" value="1"/>
</dbReference>
<keyword evidence="1 3" id="KW-0732">Signal</keyword>
<sequence>MRLALGLAIGMVWMGGAQAASPYKLGVSDTLRIKVVQWKAGSSTFEEWTALSGEYVVGADGTVNFPMLNPIEGAGKTSSDLAAVLGATLQQTLGLSTAPTVTVEISTYGPIYVTGDVGTPGEYPFAPNLTVVKAIALAGGERRSTEAVARPEREMLTTSGALTVLLEEHRRLLVRRARLDAELSGLEQIAVPPELDGAPDVGALVGSETAILSAQRRQAEAQSTSLTDQVSLLNRQIEAFGQKQTGTEAQLASARDQLEKITALSDDGLALASRVTSLQTSVSDLESRLLDTQTTTMQAQQDIAEAEREQSRLTDQRLSDMSLERQTVDGQIAALQLKIATQQGLVQEAALYTGVSVAGQTAPTIAYSIVRNGEEVAADLNTSIEAGDVVVARVELTP</sequence>
<dbReference type="InterPro" id="IPR003715">
    <property type="entry name" value="Poly_export_N"/>
</dbReference>
<evidence type="ECO:0000259" key="4">
    <source>
        <dbReference type="Pfam" id="PF02563"/>
    </source>
</evidence>
<dbReference type="InterPro" id="IPR019554">
    <property type="entry name" value="Soluble_ligand-bd"/>
</dbReference>
<reference evidence="8 10" key="2">
    <citation type="submission" date="2016-10" db="EMBL/GenBank/DDBJ databases">
        <authorList>
            <person name="de Groot N.N."/>
        </authorList>
    </citation>
    <scope>NUCLEOTIDE SEQUENCE [LARGE SCALE GENOMIC DNA]</scope>
    <source>
        <strain evidence="8 10">CGMCC 1.10210</strain>
    </source>
</reference>
<feature type="coiled-coil region" evidence="2">
    <location>
        <begin position="289"/>
        <end position="316"/>
    </location>
</feature>
<keyword evidence="2" id="KW-0175">Coiled coil</keyword>
<dbReference type="EMBL" id="FOMB01000005">
    <property type="protein sequence ID" value="SFC46686.1"/>
    <property type="molecule type" value="Genomic_DNA"/>
</dbReference>
<feature type="domain" description="Polysaccharide export protein N-terminal" evidence="4">
    <location>
        <begin position="18"/>
        <end position="105"/>
    </location>
</feature>
<dbReference type="PANTHER" id="PTHR33619:SF3">
    <property type="entry name" value="POLYSACCHARIDE EXPORT PROTEIN GFCE-RELATED"/>
    <property type="match status" value="1"/>
</dbReference>
<evidence type="ECO:0000256" key="1">
    <source>
        <dbReference type="ARBA" id="ARBA00022729"/>
    </source>
</evidence>
<feature type="domain" description="Soluble ligand binding" evidence="5">
    <location>
        <begin position="111"/>
        <end position="141"/>
    </location>
</feature>
<evidence type="ECO:0000313" key="8">
    <source>
        <dbReference type="EMBL" id="SFC46686.1"/>
    </source>
</evidence>
<protein>
    <submittedName>
        <fullName evidence="8">Exopolysaccharide production protein ExoF</fullName>
    </submittedName>
</protein>
<organism evidence="8 10">
    <name type="scientific">Devosia psychrophila</name>
    <dbReference type="NCBI Taxonomy" id="728005"/>
    <lineage>
        <taxon>Bacteria</taxon>
        <taxon>Pseudomonadati</taxon>
        <taxon>Pseudomonadota</taxon>
        <taxon>Alphaproteobacteria</taxon>
        <taxon>Hyphomicrobiales</taxon>
        <taxon>Devosiaceae</taxon>
        <taxon>Devosia</taxon>
    </lineage>
</organism>
<accession>A0A0F5PYW7</accession>
<evidence type="ECO:0000259" key="5">
    <source>
        <dbReference type="Pfam" id="PF10531"/>
    </source>
</evidence>
<evidence type="ECO:0000313" key="10">
    <source>
        <dbReference type="Proteomes" id="UP000182258"/>
    </source>
</evidence>
<dbReference type="OrthoDB" id="9798876at2"/>
<dbReference type="PANTHER" id="PTHR33619">
    <property type="entry name" value="POLYSACCHARIDE EXPORT PROTEIN GFCE-RELATED"/>
    <property type="match status" value="1"/>
</dbReference>
<evidence type="ECO:0000256" key="2">
    <source>
        <dbReference type="SAM" id="Coils"/>
    </source>
</evidence>
<reference evidence="7 9" key="1">
    <citation type="submission" date="2015-03" db="EMBL/GenBank/DDBJ databases">
        <authorList>
            <person name="Lepp D."/>
            <person name="Hassan Y.I."/>
            <person name="Li X.-Z."/>
            <person name="Zhou T."/>
        </authorList>
    </citation>
    <scope>NUCLEOTIDE SEQUENCE [LARGE SCALE GENOMIC DNA]</scope>
    <source>
        <strain evidence="7 9">Cr7-05</strain>
    </source>
</reference>
<dbReference type="EMBL" id="LAPV01000076">
    <property type="protein sequence ID" value="KKC33800.1"/>
    <property type="molecule type" value="Genomic_DNA"/>
</dbReference>
<dbReference type="STRING" id="728005.SAMN04488059_105170"/>
<name>A0A0F5PYW7_9HYPH</name>
<dbReference type="InterPro" id="IPR049712">
    <property type="entry name" value="Poly_export"/>
</dbReference>
<dbReference type="Gene3D" id="3.10.560.10">
    <property type="entry name" value="Outer membrane lipoprotein wza domain like"/>
    <property type="match status" value="1"/>
</dbReference>
<proteinExistence type="predicted"/>
<dbReference type="InterPro" id="IPR058781">
    <property type="entry name" value="HH_AprE-like"/>
</dbReference>
<evidence type="ECO:0000256" key="3">
    <source>
        <dbReference type="SAM" id="SignalP"/>
    </source>
</evidence>
<evidence type="ECO:0000313" key="9">
    <source>
        <dbReference type="Proteomes" id="UP000033519"/>
    </source>
</evidence>
<dbReference type="GO" id="GO:0015159">
    <property type="term" value="F:polysaccharide transmembrane transporter activity"/>
    <property type="evidence" value="ECO:0007669"/>
    <property type="project" value="InterPro"/>
</dbReference>
<gene>
    <name evidence="8" type="ORF">SAMN04488059_105170</name>
    <name evidence="7" type="ORF">WH91_06595</name>
</gene>
<dbReference type="Proteomes" id="UP000182258">
    <property type="component" value="Unassembled WGS sequence"/>
</dbReference>
<dbReference type="Proteomes" id="UP000033519">
    <property type="component" value="Unassembled WGS sequence"/>
</dbReference>
<evidence type="ECO:0000313" key="7">
    <source>
        <dbReference type="EMBL" id="KKC33800.1"/>
    </source>
</evidence>
<dbReference type="PATRIC" id="fig|728005.3.peg.3760"/>
<dbReference type="AlphaFoldDB" id="A0A0F5PYW7"/>